<name>A0A4C1SMC4_EUMVA</name>
<feature type="region of interest" description="Disordered" evidence="1">
    <location>
        <begin position="123"/>
        <end position="155"/>
    </location>
</feature>
<evidence type="ECO:0000256" key="1">
    <source>
        <dbReference type="SAM" id="MobiDB-lite"/>
    </source>
</evidence>
<dbReference type="EMBL" id="BGZK01000009">
    <property type="protein sequence ID" value="GBP03309.1"/>
    <property type="molecule type" value="Genomic_DNA"/>
</dbReference>
<accession>A0A4C1SMC4</accession>
<reference evidence="2 3" key="1">
    <citation type="journal article" date="2019" name="Commun. Biol.">
        <title>The bagworm genome reveals a unique fibroin gene that provides high tensile strength.</title>
        <authorList>
            <person name="Kono N."/>
            <person name="Nakamura H."/>
            <person name="Ohtoshi R."/>
            <person name="Tomita M."/>
            <person name="Numata K."/>
            <person name="Arakawa K."/>
        </authorList>
    </citation>
    <scope>NUCLEOTIDE SEQUENCE [LARGE SCALE GENOMIC DNA]</scope>
</reference>
<dbReference type="AlphaFoldDB" id="A0A4C1SMC4"/>
<comment type="caution">
    <text evidence="2">The sequence shown here is derived from an EMBL/GenBank/DDBJ whole genome shotgun (WGS) entry which is preliminary data.</text>
</comment>
<keyword evidence="3" id="KW-1185">Reference proteome</keyword>
<sequence length="155" mass="17052">MLKNTRGRSGAGAVQAKSLKLDGGRHLAAPPAFETSTSYSLCYVKFFSTRRSTADVIVDRTFESFPFSWKTGKRAEKYKHYVGISLRRFSLPHARTSVTTAILRRDKGGKKYEIYEVNACKSPRHGNAARTGGAGRAEPPRARPGNGRAFRQGSA</sequence>
<proteinExistence type="predicted"/>
<protein>
    <submittedName>
        <fullName evidence="2">Uncharacterized protein</fullName>
    </submittedName>
</protein>
<gene>
    <name evidence="2" type="ORF">EVAR_2708_1</name>
</gene>
<evidence type="ECO:0000313" key="2">
    <source>
        <dbReference type="EMBL" id="GBP03309.1"/>
    </source>
</evidence>
<evidence type="ECO:0000313" key="3">
    <source>
        <dbReference type="Proteomes" id="UP000299102"/>
    </source>
</evidence>
<dbReference type="Proteomes" id="UP000299102">
    <property type="component" value="Unassembled WGS sequence"/>
</dbReference>
<organism evidence="2 3">
    <name type="scientific">Eumeta variegata</name>
    <name type="common">Bagworm moth</name>
    <name type="synonym">Eumeta japonica</name>
    <dbReference type="NCBI Taxonomy" id="151549"/>
    <lineage>
        <taxon>Eukaryota</taxon>
        <taxon>Metazoa</taxon>
        <taxon>Ecdysozoa</taxon>
        <taxon>Arthropoda</taxon>
        <taxon>Hexapoda</taxon>
        <taxon>Insecta</taxon>
        <taxon>Pterygota</taxon>
        <taxon>Neoptera</taxon>
        <taxon>Endopterygota</taxon>
        <taxon>Lepidoptera</taxon>
        <taxon>Glossata</taxon>
        <taxon>Ditrysia</taxon>
        <taxon>Tineoidea</taxon>
        <taxon>Psychidae</taxon>
        <taxon>Oiketicinae</taxon>
        <taxon>Eumeta</taxon>
    </lineage>
</organism>